<evidence type="ECO:0000313" key="1">
    <source>
        <dbReference type="EMBL" id="EWC59926.1"/>
    </source>
</evidence>
<dbReference type="Proteomes" id="UP000019277">
    <property type="component" value="Unassembled WGS sequence"/>
</dbReference>
<protein>
    <submittedName>
        <fullName evidence="1">Transcriptional regulator, TetR family</fullName>
    </submittedName>
</protein>
<dbReference type="InterPro" id="IPR009057">
    <property type="entry name" value="Homeodomain-like_sf"/>
</dbReference>
<evidence type="ECO:0000313" key="2">
    <source>
        <dbReference type="Proteomes" id="UP000019277"/>
    </source>
</evidence>
<dbReference type="Gene3D" id="1.10.357.10">
    <property type="entry name" value="Tetracycline Repressor, domain 2"/>
    <property type="match status" value="1"/>
</dbReference>
<dbReference type="OrthoDB" id="4540879at2"/>
<organism evidence="1 2">
    <name type="scientific">Actinokineospora spheciospongiae</name>
    <dbReference type="NCBI Taxonomy" id="909613"/>
    <lineage>
        <taxon>Bacteria</taxon>
        <taxon>Bacillati</taxon>
        <taxon>Actinomycetota</taxon>
        <taxon>Actinomycetes</taxon>
        <taxon>Pseudonocardiales</taxon>
        <taxon>Pseudonocardiaceae</taxon>
        <taxon>Actinokineospora</taxon>
    </lineage>
</organism>
<accession>W7IU68</accession>
<dbReference type="AlphaFoldDB" id="W7IU68"/>
<name>W7IU68_9PSEU</name>
<dbReference type="EMBL" id="AYXG01000183">
    <property type="protein sequence ID" value="EWC59926.1"/>
    <property type="molecule type" value="Genomic_DNA"/>
</dbReference>
<gene>
    <name evidence="1" type="ORF">UO65_4786</name>
</gene>
<dbReference type="SUPFAM" id="SSF46689">
    <property type="entry name" value="Homeodomain-like"/>
    <property type="match status" value="1"/>
</dbReference>
<dbReference type="InterPro" id="IPR036271">
    <property type="entry name" value="Tet_transcr_reg_TetR-rel_C_sf"/>
</dbReference>
<proteinExistence type="predicted"/>
<keyword evidence="2" id="KW-1185">Reference proteome</keyword>
<dbReference type="RefSeq" id="WP_035286372.1">
    <property type="nucleotide sequence ID" value="NZ_AYXG01000183.1"/>
</dbReference>
<dbReference type="SUPFAM" id="SSF48498">
    <property type="entry name" value="Tetracyclin repressor-like, C-terminal domain"/>
    <property type="match status" value="1"/>
</dbReference>
<reference evidence="1 2" key="1">
    <citation type="journal article" date="2014" name="Genome Announc.">
        <title>Draft Genome Sequence of the Antitrypanosomally Active Sponge-Associated Bacterium Actinokineospora sp. Strain EG49.</title>
        <authorList>
            <person name="Harjes J."/>
            <person name="Ryu T."/>
            <person name="Abdelmohsen U.R."/>
            <person name="Moitinho-Silva L."/>
            <person name="Horn H."/>
            <person name="Ravasi T."/>
            <person name="Hentschel U."/>
        </authorList>
    </citation>
    <scope>NUCLEOTIDE SEQUENCE [LARGE SCALE GENOMIC DNA]</scope>
    <source>
        <strain evidence="1 2">EG49</strain>
    </source>
</reference>
<dbReference type="PATRIC" id="fig|909613.9.peg.4785"/>
<sequence>MSLPKRAKTGGRTAQVSPGGIVAAGVRVGLAGLTVQAVAAELGVTSTAVYRRVPSRQALERLVGEAVLAELVITDDPTRSAAEHLVTFAAELRAFTLARPGAAAYFQRVFPRGASGVRLLEAEVAALGARGYAPEAAVVLSSAVARTALGHAAAQEAREAAAAANPGAVEAEVDAALAAVASSLVLAAAHARIPPTSEERQFHLLMTATVAGLLATLPPGRPLSEVLPG</sequence>
<dbReference type="eggNOG" id="COG1309">
    <property type="taxonomic scope" value="Bacteria"/>
</dbReference>
<accession>A0A8E2WUA0</accession>
<comment type="caution">
    <text evidence="1">The sequence shown here is derived from an EMBL/GenBank/DDBJ whole genome shotgun (WGS) entry which is preliminary data.</text>
</comment>